<gene>
    <name evidence="2" type="ORF">GAYE_SCF02G2073</name>
</gene>
<feature type="signal peptide" evidence="1">
    <location>
        <begin position="1"/>
        <end position="22"/>
    </location>
</feature>
<dbReference type="AlphaFoldDB" id="A0AAV9IA30"/>
<proteinExistence type="predicted"/>
<dbReference type="Proteomes" id="UP001300502">
    <property type="component" value="Unassembled WGS sequence"/>
</dbReference>
<comment type="caution">
    <text evidence="2">The sequence shown here is derived from an EMBL/GenBank/DDBJ whole genome shotgun (WGS) entry which is preliminary data.</text>
</comment>
<keyword evidence="1" id="KW-0732">Signal</keyword>
<reference evidence="2 3" key="1">
    <citation type="submission" date="2022-07" db="EMBL/GenBank/DDBJ databases">
        <title>Genome-wide signatures of adaptation to extreme environments.</title>
        <authorList>
            <person name="Cho C.H."/>
            <person name="Yoon H.S."/>
        </authorList>
    </citation>
    <scope>NUCLEOTIDE SEQUENCE [LARGE SCALE GENOMIC DNA]</scope>
    <source>
        <strain evidence="2 3">108.79 E11</strain>
    </source>
</reference>
<keyword evidence="3" id="KW-1185">Reference proteome</keyword>
<feature type="chain" id="PRO_5043709694" evidence="1">
    <location>
        <begin position="23"/>
        <end position="332"/>
    </location>
</feature>
<sequence length="332" mass="38316">MNHGWLFTFVALLFLNSGFVHCQHVLEIRNIVDIQDEFGKSIPRSRVSSCSLILVDWLENDKATGTLGENRGWLLPLDRNTCNVTLRSIFVTLAAKKLFRKNFLLINETTVLVKQSNLYQAARRNRMVSPLRKMLGRKPQISGERDTNTTIPFLLRTYQRFQCLQFLEKPTQQPATWLRNTSSSIVLQTEAWLHLALLDFIFGLERREDEYCFQPSNLHSPIFIVPLRIMGRTAYSELMVNTLCEYFFSRNAVFRLLFDSVLEQKKSNWSQVTSEFYSSLGFLEDGMKSNQATSVVQTVERNTAILSRFMHAYKSCTIPESPQFGGKSLVEE</sequence>
<evidence type="ECO:0000256" key="1">
    <source>
        <dbReference type="SAM" id="SignalP"/>
    </source>
</evidence>
<evidence type="ECO:0000313" key="2">
    <source>
        <dbReference type="EMBL" id="KAK4524174.1"/>
    </source>
</evidence>
<evidence type="ECO:0000313" key="3">
    <source>
        <dbReference type="Proteomes" id="UP001300502"/>
    </source>
</evidence>
<name>A0AAV9IA30_9RHOD</name>
<dbReference type="EMBL" id="JANCYU010000022">
    <property type="protein sequence ID" value="KAK4524174.1"/>
    <property type="molecule type" value="Genomic_DNA"/>
</dbReference>
<organism evidence="2 3">
    <name type="scientific">Galdieria yellowstonensis</name>
    <dbReference type="NCBI Taxonomy" id="3028027"/>
    <lineage>
        <taxon>Eukaryota</taxon>
        <taxon>Rhodophyta</taxon>
        <taxon>Bangiophyceae</taxon>
        <taxon>Galdieriales</taxon>
        <taxon>Galdieriaceae</taxon>
        <taxon>Galdieria</taxon>
    </lineage>
</organism>
<accession>A0AAV9IA30</accession>
<protein>
    <submittedName>
        <fullName evidence="2">Uncharacterized protein</fullName>
    </submittedName>
</protein>